<feature type="compositionally biased region" description="Polar residues" evidence="1">
    <location>
        <begin position="233"/>
        <end position="246"/>
    </location>
</feature>
<dbReference type="InterPro" id="IPR036875">
    <property type="entry name" value="Znf_CCHC_sf"/>
</dbReference>
<accession>A0AA38TH58</accession>
<gene>
    <name evidence="2" type="ORF">OSB04_014553</name>
</gene>
<name>A0AA38TH58_9ASTR</name>
<dbReference type="PANTHER" id="PTHR47481">
    <property type="match status" value="1"/>
</dbReference>
<sequence length="319" mass="35797">MATGSEINTIPNREEPNKPLTMININSVIKLTASNYLLWKAQLEALLVGYDLHHFMDPLTHLLPLSLLPPDKLLFDALAGTLSPPLGSLITRASTSKEAWDILANTYALPSRGHVKQLKFKLKHLTKGATPVSEYMQNIKSITDELAMLDTIVPPEDITDKIVDGLDARFQSVIDAIHARDTPISFEEHHEKLINKELAIQTTEDALSNSFPATANPTYSRSNYTHRSHHQNPNRPSNQMHFPNQNPKNPFKGRCQWCNVTGHTLTYCPTFKDLHRLSVYHVTLASSTSLHKLMLLQPRIVTPLPHTLLGYLTVEPLTT</sequence>
<proteinExistence type="predicted"/>
<dbReference type="SUPFAM" id="SSF57756">
    <property type="entry name" value="Retrovirus zinc finger-like domains"/>
    <property type="match status" value="1"/>
</dbReference>
<protein>
    <submittedName>
        <fullName evidence="2">Uncharacterized protein</fullName>
    </submittedName>
</protein>
<feature type="compositionally biased region" description="Polar residues" evidence="1">
    <location>
        <begin position="210"/>
        <end position="223"/>
    </location>
</feature>
<dbReference type="AlphaFoldDB" id="A0AA38TH58"/>
<evidence type="ECO:0000313" key="3">
    <source>
        <dbReference type="Proteomes" id="UP001172457"/>
    </source>
</evidence>
<dbReference type="EMBL" id="JARYMX010000004">
    <property type="protein sequence ID" value="KAJ9550508.1"/>
    <property type="molecule type" value="Genomic_DNA"/>
</dbReference>
<dbReference type="GO" id="GO:0008270">
    <property type="term" value="F:zinc ion binding"/>
    <property type="evidence" value="ECO:0007669"/>
    <property type="project" value="InterPro"/>
</dbReference>
<dbReference type="PANTHER" id="PTHR47481:SF22">
    <property type="entry name" value="RETROTRANSPOSON GAG DOMAIN-CONTAINING PROTEIN"/>
    <property type="match status" value="1"/>
</dbReference>
<evidence type="ECO:0000313" key="2">
    <source>
        <dbReference type="EMBL" id="KAJ9550508.1"/>
    </source>
</evidence>
<dbReference type="Pfam" id="PF14223">
    <property type="entry name" value="Retrotran_gag_2"/>
    <property type="match status" value="1"/>
</dbReference>
<keyword evidence="3" id="KW-1185">Reference proteome</keyword>
<dbReference type="Proteomes" id="UP001172457">
    <property type="component" value="Chromosome 4"/>
</dbReference>
<dbReference type="GO" id="GO:0003676">
    <property type="term" value="F:nucleic acid binding"/>
    <property type="evidence" value="ECO:0007669"/>
    <property type="project" value="InterPro"/>
</dbReference>
<comment type="caution">
    <text evidence="2">The sequence shown here is derived from an EMBL/GenBank/DDBJ whole genome shotgun (WGS) entry which is preliminary data.</text>
</comment>
<evidence type="ECO:0000256" key="1">
    <source>
        <dbReference type="SAM" id="MobiDB-lite"/>
    </source>
</evidence>
<reference evidence="2" key="1">
    <citation type="submission" date="2023-03" db="EMBL/GenBank/DDBJ databases">
        <title>Chromosome-scale reference genome and RAD-based genetic map of yellow starthistle (Centaurea solstitialis) reveal putative structural variation and QTLs associated with invader traits.</title>
        <authorList>
            <person name="Reatini B."/>
            <person name="Cang F.A."/>
            <person name="Jiang Q."/>
            <person name="Mckibben M.T.W."/>
            <person name="Barker M.S."/>
            <person name="Rieseberg L.H."/>
            <person name="Dlugosch K.M."/>
        </authorList>
    </citation>
    <scope>NUCLEOTIDE SEQUENCE</scope>
    <source>
        <strain evidence="2">CAN-66</strain>
        <tissue evidence="2">Leaf</tissue>
    </source>
</reference>
<feature type="region of interest" description="Disordered" evidence="1">
    <location>
        <begin position="210"/>
        <end position="246"/>
    </location>
</feature>
<organism evidence="2 3">
    <name type="scientific">Centaurea solstitialis</name>
    <name type="common">yellow star-thistle</name>
    <dbReference type="NCBI Taxonomy" id="347529"/>
    <lineage>
        <taxon>Eukaryota</taxon>
        <taxon>Viridiplantae</taxon>
        <taxon>Streptophyta</taxon>
        <taxon>Embryophyta</taxon>
        <taxon>Tracheophyta</taxon>
        <taxon>Spermatophyta</taxon>
        <taxon>Magnoliopsida</taxon>
        <taxon>eudicotyledons</taxon>
        <taxon>Gunneridae</taxon>
        <taxon>Pentapetalae</taxon>
        <taxon>asterids</taxon>
        <taxon>campanulids</taxon>
        <taxon>Asterales</taxon>
        <taxon>Asteraceae</taxon>
        <taxon>Carduoideae</taxon>
        <taxon>Cardueae</taxon>
        <taxon>Centaureinae</taxon>
        <taxon>Centaurea</taxon>
    </lineage>
</organism>